<evidence type="ECO:0000313" key="7">
    <source>
        <dbReference type="Proteomes" id="UP001595711"/>
    </source>
</evidence>
<dbReference type="Proteomes" id="UP001595711">
    <property type="component" value="Unassembled WGS sequence"/>
</dbReference>
<evidence type="ECO:0000256" key="4">
    <source>
        <dbReference type="SAM" id="MobiDB-lite"/>
    </source>
</evidence>
<dbReference type="Gene3D" id="2.60.120.10">
    <property type="entry name" value="Jelly Rolls"/>
    <property type="match status" value="1"/>
</dbReference>
<feature type="region of interest" description="Disordered" evidence="4">
    <location>
        <begin position="1"/>
        <end position="24"/>
    </location>
</feature>
<dbReference type="InterPro" id="IPR014710">
    <property type="entry name" value="RmlC-like_jellyroll"/>
</dbReference>
<dbReference type="PANTHER" id="PTHR24567">
    <property type="entry name" value="CRP FAMILY TRANSCRIPTIONAL REGULATORY PROTEIN"/>
    <property type="match status" value="1"/>
</dbReference>
<comment type="caution">
    <text evidence="6">The sequence shown here is derived from an EMBL/GenBank/DDBJ whole genome shotgun (WGS) entry which is preliminary data.</text>
</comment>
<dbReference type="Gene3D" id="1.10.10.10">
    <property type="entry name" value="Winged helix-like DNA-binding domain superfamily/Winged helix DNA-binding domain"/>
    <property type="match status" value="1"/>
</dbReference>
<keyword evidence="3" id="KW-0804">Transcription</keyword>
<organism evidence="6 7">
    <name type="scientific">Ferrovibrio xuzhouensis</name>
    <dbReference type="NCBI Taxonomy" id="1576914"/>
    <lineage>
        <taxon>Bacteria</taxon>
        <taxon>Pseudomonadati</taxon>
        <taxon>Pseudomonadota</taxon>
        <taxon>Alphaproteobacteria</taxon>
        <taxon>Rhodospirillales</taxon>
        <taxon>Rhodospirillaceae</taxon>
        <taxon>Ferrovibrio</taxon>
    </lineage>
</organism>
<dbReference type="Pfam" id="PF13545">
    <property type="entry name" value="HTH_Crp_2"/>
    <property type="match status" value="1"/>
</dbReference>
<gene>
    <name evidence="6" type="ORF">ACFOOQ_14320</name>
</gene>
<keyword evidence="1" id="KW-0805">Transcription regulation</keyword>
<dbReference type="InterPro" id="IPR018490">
    <property type="entry name" value="cNMP-bd_dom_sf"/>
</dbReference>
<keyword evidence="2" id="KW-0238">DNA-binding</keyword>
<evidence type="ECO:0000256" key="1">
    <source>
        <dbReference type="ARBA" id="ARBA00023015"/>
    </source>
</evidence>
<dbReference type="PANTHER" id="PTHR24567:SF74">
    <property type="entry name" value="HTH-TYPE TRANSCRIPTIONAL REGULATOR ARCR"/>
    <property type="match status" value="1"/>
</dbReference>
<dbReference type="SMART" id="SM00100">
    <property type="entry name" value="cNMP"/>
    <property type="match status" value="1"/>
</dbReference>
<dbReference type="InterPro" id="IPR050397">
    <property type="entry name" value="Env_Response_Regulators"/>
</dbReference>
<dbReference type="EMBL" id="JBHRYJ010000003">
    <property type="protein sequence ID" value="MFC3676729.1"/>
    <property type="molecule type" value="Genomic_DNA"/>
</dbReference>
<dbReference type="SUPFAM" id="SSF51206">
    <property type="entry name" value="cAMP-binding domain-like"/>
    <property type="match status" value="1"/>
</dbReference>
<evidence type="ECO:0000313" key="6">
    <source>
        <dbReference type="EMBL" id="MFC3676729.1"/>
    </source>
</evidence>
<dbReference type="InterPro" id="IPR000595">
    <property type="entry name" value="cNMP-bd_dom"/>
</dbReference>
<dbReference type="SUPFAM" id="SSF46785">
    <property type="entry name" value="Winged helix' DNA-binding domain"/>
    <property type="match status" value="1"/>
</dbReference>
<dbReference type="RefSeq" id="WP_379727845.1">
    <property type="nucleotide sequence ID" value="NZ_JBHRYJ010000003.1"/>
</dbReference>
<protein>
    <submittedName>
        <fullName evidence="6">Crp/Fnr family transcriptional regulator</fullName>
    </submittedName>
</protein>
<dbReference type="InterPro" id="IPR012318">
    <property type="entry name" value="HTH_CRP"/>
</dbReference>
<feature type="domain" description="Cyclic nucleotide-binding" evidence="5">
    <location>
        <begin position="31"/>
        <end position="134"/>
    </location>
</feature>
<evidence type="ECO:0000256" key="2">
    <source>
        <dbReference type="ARBA" id="ARBA00023125"/>
    </source>
</evidence>
<keyword evidence="7" id="KW-1185">Reference proteome</keyword>
<dbReference type="InterPro" id="IPR036390">
    <property type="entry name" value="WH_DNA-bd_sf"/>
</dbReference>
<reference evidence="7" key="1">
    <citation type="journal article" date="2019" name="Int. J. Syst. Evol. Microbiol.">
        <title>The Global Catalogue of Microorganisms (GCM) 10K type strain sequencing project: providing services to taxonomists for standard genome sequencing and annotation.</title>
        <authorList>
            <consortium name="The Broad Institute Genomics Platform"/>
            <consortium name="The Broad Institute Genome Sequencing Center for Infectious Disease"/>
            <person name="Wu L."/>
            <person name="Ma J."/>
        </authorList>
    </citation>
    <scope>NUCLEOTIDE SEQUENCE [LARGE SCALE GENOMIC DNA]</scope>
    <source>
        <strain evidence="7">KCTC 42182</strain>
    </source>
</reference>
<dbReference type="CDD" id="cd00038">
    <property type="entry name" value="CAP_ED"/>
    <property type="match status" value="1"/>
</dbReference>
<evidence type="ECO:0000259" key="5">
    <source>
        <dbReference type="PROSITE" id="PS50042"/>
    </source>
</evidence>
<proteinExistence type="predicted"/>
<dbReference type="InterPro" id="IPR036388">
    <property type="entry name" value="WH-like_DNA-bd_sf"/>
</dbReference>
<sequence length="255" mass="28125">MAVQTEKTATGGGKPKSAGTQGPDTLERIELLSDLSPAARTEVERACQWRRFANGEQILDRNSDSRDVYFVVEGNVEVVNYSGNGREISYAMVPAGGYFGELSAIDGERRSASVVAQGNCRLAAMPPKSFEALLAREPAVALKVMRRLASIIRASNERIMDLATLGAIQRVYRELVKMARPDPLNAGGWMIYPMPKQHEVARRAATTRETVARVLANLLHGGQMVRRDKTYYLTDREALEQAIVRLDVRHGPVLS</sequence>
<accession>A0ABV7VHR7</accession>
<dbReference type="PROSITE" id="PS50042">
    <property type="entry name" value="CNMP_BINDING_3"/>
    <property type="match status" value="1"/>
</dbReference>
<name>A0ABV7VHR7_9PROT</name>
<evidence type="ECO:0000256" key="3">
    <source>
        <dbReference type="ARBA" id="ARBA00023163"/>
    </source>
</evidence>
<dbReference type="Pfam" id="PF00027">
    <property type="entry name" value="cNMP_binding"/>
    <property type="match status" value="1"/>
</dbReference>